<protein>
    <recommendedName>
        <fullName evidence="4">Protein Ycf2</fullName>
    </recommendedName>
</protein>
<dbReference type="InterPro" id="IPR056777">
    <property type="entry name" value="Ycf2_N"/>
</dbReference>
<evidence type="ECO:0000256" key="1">
    <source>
        <dbReference type="ARBA" id="ARBA00002329"/>
    </source>
</evidence>
<feature type="transmembrane region" description="Helical" evidence="10">
    <location>
        <begin position="86"/>
        <end position="108"/>
    </location>
</feature>
<comment type="similarity">
    <text evidence="3">Belongs to the Ycf2 family.</text>
</comment>
<evidence type="ECO:0000256" key="6">
    <source>
        <dbReference type="ARBA" id="ARBA00022640"/>
    </source>
</evidence>
<feature type="domain" description="Ycf2 N-terminal" evidence="11">
    <location>
        <begin position="43"/>
        <end position="207"/>
    </location>
</feature>
<comment type="function">
    <text evidence="1">Probable ATPase of unknown function. Its presence in a non-photosynthetic plant (Epifagus virginiana) and experiments in tobacco indicate that it has an essential function which is probably not related to photosynthesis.</text>
</comment>
<gene>
    <name evidence="12" type="ORF">SVIM_LOCUS38737</name>
</gene>
<dbReference type="Pfam" id="PF05695">
    <property type="entry name" value="Ycf2"/>
    <property type="match status" value="1"/>
</dbReference>
<reference evidence="12" key="1">
    <citation type="submission" date="2019-03" db="EMBL/GenBank/DDBJ databases">
        <authorList>
            <person name="Mank J."/>
            <person name="Almeida P."/>
        </authorList>
    </citation>
    <scope>NUCLEOTIDE SEQUENCE</scope>
    <source>
        <strain evidence="12">78183</strain>
    </source>
</reference>
<dbReference type="EMBL" id="CAADRP010000127">
    <property type="protein sequence ID" value="VFU23733.1"/>
    <property type="molecule type" value="Genomic_DNA"/>
</dbReference>
<feature type="region of interest" description="Disordered" evidence="9">
    <location>
        <begin position="964"/>
        <end position="1013"/>
    </location>
</feature>
<keyword evidence="6" id="KW-0934">Plastid</keyword>
<evidence type="ECO:0000256" key="4">
    <source>
        <dbReference type="ARBA" id="ARBA00018950"/>
    </source>
</evidence>
<evidence type="ECO:0000256" key="8">
    <source>
        <dbReference type="ARBA" id="ARBA00022840"/>
    </source>
</evidence>
<keyword evidence="8" id="KW-0067">ATP-binding</keyword>
<evidence type="ECO:0000256" key="9">
    <source>
        <dbReference type="SAM" id="MobiDB-lite"/>
    </source>
</evidence>
<proteinExistence type="inferred from homology"/>
<evidence type="ECO:0000313" key="12">
    <source>
        <dbReference type="EMBL" id="VFU23733.1"/>
    </source>
</evidence>
<dbReference type="GO" id="GO:0009570">
    <property type="term" value="C:chloroplast stroma"/>
    <property type="evidence" value="ECO:0007669"/>
    <property type="project" value="UniProtKB-SubCell"/>
</dbReference>
<dbReference type="PANTHER" id="PTHR33078">
    <property type="entry name" value="PROTEIN YCF2-RELATED"/>
    <property type="match status" value="1"/>
</dbReference>
<dbReference type="GO" id="GO:0005524">
    <property type="term" value="F:ATP binding"/>
    <property type="evidence" value="ECO:0007669"/>
    <property type="project" value="UniProtKB-KW"/>
</dbReference>
<evidence type="ECO:0000256" key="10">
    <source>
        <dbReference type="SAM" id="Phobius"/>
    </source>
</evidence>
<evidence type="ECO:0000256" key="5">
    <source>
        <dbReference type="ARBA" id="ARBA00022528"/>
    </source>
</evidence>
<keyword evidence="5" id="KW-0150">Chloroplast</keyword>
<organism evidence="12">
    <name type="scientific">Salix viminalis</name>
    <name type="common">Common osier</name>
    <name type="synonym">Basket willow</name>
    <dbReference type="NCBI Taxonomy" id="40686"/>
    <lineage>
        <taxon>Eukaryota</taxon>
        <taxon>Viridiplantae</taxon>
        <taxon>Streptophyta</taxon>
        <taxon>Embryophyta</taxon>
        <taxon>Tracheophyta</taxon>
        <taxon>Spermatophyta</taxon>
        <taxon>Magnoliopsida</taxon>
        <taxon>eudicotyledons</taxon>
        <taxon>Gunneridae</taxon>
        <taxon>Pentapetalae</taxon>
        <taxon>rosids</taxon>
        <taxon>fabids</taxon>
        <taxon>Malpighiales</taxon>
        <taxon>Salicaceae</taxon>
        <taxon>Saliceae</taxon>
        <taxon>Salix</taxon>
    </lineage>
</organism>
<keyword evidence="10" id="KW-0812">Transmembrane</keyword>
<dbReference type="AlphaFoldDB" id="A0A6N2K647"/>
<evidence type="ECO:0000259" key="11">
    <source>
        <dbReference type="Pfam" id="PF05695"/>
    </source>
</evidence>
<dbReference type="PANTHER" id="PTHR33078:SF92">
    <property type="entry name" value="PROTEIN YCF2"/>
    <property type="match status" value="1"/>
</dbReference>
<keyword evidence="10" id="KW-1133">Transmembrane helix</keyword>
<accession>A0A6N2K647</accession>
<evidence type="ECO:0000256" key="7">
    <source>
        <dbReference type="ARBA" id="ARBA00022741"/>
    </source>
</evidence>
<keyword evidence="7" id="KW-0547">Nucleotide-binding</keyword>
<keyword evidence="10" id="KW-0472">Membrane</keyword>
<evidence type="ECO:0000256" key="2">
    <source>
        <dbReference type="ARBA" id="ARBA00004470"/>
    </source>
</evidence>
<sequence>MAGSPQYQMLKVDMRARSELDLLRTVSLPLLPIRVGFTQKSRKTQWNLISEISSKCLHNLLLSEDHRNNEPPLISTRLRSPNVREFLYSILFLLLVAGYLVRTHLLFVSRAYSELQTEFEKVKSLMIPSYMIELRKLLDRYPTSELNSFWLKNLFLVALEQLGDLLEEIRGSASGGNMLWGGGPAYGVKSIRSKKKFLNINLIDLINSCHCQLKYCAVRGSPPTDLREGNLSSFFIMYLLEWQSLNAQLGNLISFSRIEKAPLPLAFPKVKEVLLVRLKSVGYSNSLTSVASPRVAKEAAASISDIRYAISFSCRELLNQREIFLLFRSDGMLIHSLSSLAVQAFFPFPLSVLVAFSAFKSSDSVSSKWSIGVSAGAAIHSVALFKPKPSLYRRQINDTGHGYTGRRVTGQGRPDERNFFFAKALYQLAYKILYGLDTLAIRRSTGFLAYARLRTLSLAYAPRKIVDRKALLRTKTAPSLYPSRLLPQSFAGPSLFFSLELFRGPEMLLRRRLLILTRRVRIPELLTDGPSLTSLESTMPLFPSRKLLDGTGSYWLNALVRSLTRPRIGIAARDQIWESGKELTYLMTVRLQSYIRHATSLATTYADKAKTAPSLRHLASSLASIPFLDITTIDSLGNAKPPSYSSRPVPATPTACLGLGDISWSIYLGVLFETNVPARSHLEGRDQLSGMEEAEKLHFLTFSFLMNLYFFRGLPYLPVKFLSFLSTVGLCFGVAEEPQHFQPSRFARASSHPLLISRVTTFLSLQVFHSFPFFQKNFPFRKKHQVVWQDSRVCSTKSLVAPAYSSLFVKAREGKLAIVFVDDLIITGDDVEEIRQTSLNESNLASSLSFHVLIDGPKLNLAEATGQRMTFRMSSSFLKGNGCSCSCPSFRLDKSSFFLPGEERSIVPFCCCAGFQSTEQRILAKFAVYRPHSVLPDRQSRTTTGLKARHDSVVSKKPTVADSKVKCDPKLTDGALTPGRRKQKEDGVPGGLGPQARQLRLKSDSPEEESFRA</sequence>
<evidence type="ECO:0000256" key="3">
    <source>
        <dbReference type="ARBA" id="ARBA00009361"/>
    </source>
</evidence>
<feature type="compositionally biased region" description="Basic and acidic residues" evidence="9">
    <location>
        <begin position="1001"/>
        <end position="1013"/>
    </location>
</feature>
<comment type="subcellular location">
    <subcellularLocation>
        <location evidence="2">Plastid</location>
        <location evidence="2">Chloroplast stroma</location>
    </subcellularLocation>
</comment>
<name>A0A6N2K647_SALVM</name>